<accession>A0A7Y7XET4</accession>
<dbReference type="EMBL" id="JACAQB010000009">
    <property type="protein sequence ID" value="NWB98379.1"/>
    <property type="molecule type" value="Genomic_DNA"/>
</dbReference>
<reference evidence="2 3" key="1">
    <citation type="submission" date="2020-04" db="EMBL/GenBank/DDBJ databases">
        <title>Molecular characterization of pseudomonads from Agaricus bisporus reveal novel blotch 2 pathogens in Western Europe.</title>
        <authorList>
            <person name="Taparia T."/>
            <person name="Krijger M."/>
            <person name="Haynes E."/>
            <person name="Elpinstone J.G."/>
            <person name="Noble R."/>
            <person name="Van Der Wolf J."/>
        </authorList>
    </citation>
    <scope>NUCLEOTIDE SEQUENCE [LARGE SCALE GENOMIC DNA]</scope>
    <source>
        <strain evidence="2 3">H7001</strain>
    </source>
</reference>
<evidence type="ECO:0000313" key="2">
    <source>
        <dbReference type="EMBL" id="NWB98379.1"/>
    </source>
</evidence>
<dbReference type="InterPro" id="IPR010566">
    <property type="entry name" value="Haemolys_ca-bd"/>
</dbReference>
<dbReference type="AlphaFoldDB" id="A0A7Y7XET4"/>
<protein>
    <recommendedName>
        <fullName evidence="1">Haemolysin-type calcium binding-related domain-containing protein</fullName>
    </recommendedName>
</protein>
<proteinExistence type="predicted"/>
<dbReference type="Pfam" id="PF06594">
    <property type="entry name" value="HCBP_related"/>
    <property type="match status" value="1"/>
</dbReference>
<organism evidence="2 3">
    <name type="scientific">Pseudomonas gingeri</name>
    <dbReference type="NCBI Taxonomy" id="117681"/>
    <lineage>
        <taxon>Bacteria</taxon>
        <taxon>Pseudomonadati</taxon>
        <taxon>Pseudomonadota</taxon>
        <taxon>Gammaproteobacteria</taxon>
        <taxon>Pseudomonadales</taxon>
        <taxon>Pseudomonadaceae</taxon>
        <taxon>Pseudomonas</taxon>
    </lineage>
</organism>
<evidence type="ECO:0000259" key="1">
    <source>
        <dbReference type="Pfam" id="PF06594"/>
    </source>
</evidence>
<comment type="caution">
    <text evidence="2">The sequence shown here is derived from an EMBL/GenBank/DDBJ whole genome shotgun (WGS) entry which is preliminary data.</text>
</comment>
<evidence type="ECO:0000313" key="3">
    <source>
        <dbReference type="Proteomes" id="UP000539985"/>
    </source>
</evidence>
<feature type="non-terminal residue" evidence="2">
    <location>
        <position position="1"/>
    </location>
</feature>
<sequence>GPGDIVARQVYDYQTGSSNGALELSIAGTSDKVTISGFFYQDSASNPYNPVQQVRFADGTVW</sequence>
<feature type="domain" description="Haemolysin-type calcium binding-related" evidence="1">
    <location>
        <begin position="22"/>
        <end position="62"/>
    </location>
</feature>
<dbReference type="Proteomes" id="UP000539985">
    <property type="component" value="Unassembled WGS sequence"/>
</dbReference>
<feature type="non-terminal residue" evidence="2">
    <location>
        <position position="62"/>
    </location>
</feature>
<gene>
    <name evidence="2" type="ORF">HX882_20995</name>
</gene>
<name>A0A7Y7XET4_9PSED</name>